<dbReference type="InterPro" id="IPR000182">
    <property type="entry name" value="GNAT_dom"/>
</dbReference>
<dbReference type="Pfam" id="PF00583">
    <property type="entry name" value="Acetyltransf_1"/>
    <property type="match status" value="1"/>
</dbReference>
<keyword evidence="2" id="KW-0012">Acyltransferase</keyword>
<dbReference type="Proteomes" id="UP001597049">
    <property type="component" value="Unassembled WGS sequence"/>
</dbReference>
<proteinExistence type="predicted"/>
<dbReference type="PROSITE" id="PS51186">
    <property type="entry name" value="GNAT"/>
    <property type="match status" value="1"/>
</dbReference>
<organism evidence="2 3">
    <name type="scientific">Psychroflexus salinarum</name>
    <dbReference type="NCBI Taxonomy" id="546024"/>
    <lineage>
        <taxon>Bacteria</taxon>
        <taxon>Pseudomonadati</taxon>
        <taxon>Bacteroidota</taxon>
        <taxon>Flavobacteriia</taxon>
        <taxon>Flavobacteriales</taxon>
        <taxon>Flavobacteriaceae</taxon>
        <taxon>Psychroflexus</taxon>
    </lineage>
</organism>
<protein>
    <submittedName>
        <fullName evidence="2">GNAT family N-acetyltransferase</fullName>
        <ecNumber evidence="2">2.3.-.-</ecNumber>
    </submittedName>
</protein>
<evidence type="ECO:0000313" key="3">
    <source>
        <dbReference type="Proteomes" id="UP001597049"/>
    </source>
</evidence>
<dbReference type="RefSeq" id="WP_379657162.1">
    <property type="nucleotide sequence ID" value="NZ_JBHTIV010000005.1"/>
</dbReference>
<keyword evidence="3" id="KW-1185">Reference proteome</keyword>
<name>A0ABW3GRN8_9FLAO</name>
<feature type="domain" description="N-acetyltransferase" evidence="1">
    <location>
        <begin position="3"/>
        <end position="167"/>
    </location>
</feature>
<dbReference type="Gene3D" id="3.40.630.30">
    <property type="match status" value="1"/>
</dbReference>
<dbReference type="EMBL" id="JBHTIV010000005">
    <property type="protein sequence ID" value="MFD0931835.1"/>
    <property type="molecule type" value="Genomic_DNA"/>
</dbReference>
<dbReference type="PANTHER" id="PTHR43617">
    <property type="entry name" value="L-AMINO ACID N-ACETYLTRANSFERASE"/>
    <property type="match status" value="1"/>
</dbReference>
<keyword evidence="2" id="KW-0808">Transferase</keyword>
<dbReference type="InterPro" id="IPR050276">
    <property type="entry name" value="MshD_Acetyltransferase"/>
</dbReference>
<sequence length="167" mass="19768">MQLTFTPITKKDQEEVIHMFQAAADKINRMNIDHWQYWKNPPSEKIKWVEEGIENNEYFFVQNADQEIIGMLRILDEDLTYWGEQNEKAKYIHSLVVKEKFNGKGFGAQILEKVGKQAKKENCKYLRLDADSKNPKLCNYYEKQGFKQVGAKKLTISTYNLYQKELF</sequence>
<dbReference type="SUPFAM" id="SSF55729">
    <property type="entry name" value="Acyl-CoA N-acyltransferases (Nat)"/>
    <property type="match status" value="1"/>
</dbReference>
<dbReference type="CDD" id="cd04301">
    <property type="entry name" value="NAT_SF"/>
    <property type="match status" value="1"/>
</dbReference>
<dbReference type="PANTHER" id="PTHR43617:SF34">
    <property type="entry name" value="PUTATIVE-RELATED"/>
    <property type="match status" value="1"/>
</dbReference>
<accession>A0ABW3GRN8</accession>
<dbReference type="GO" id="GO:0016746">
    <property type="term" value="F:acyltransferase activity"/>
    <property type="evidence" value="ECO:0007669"/>
    <property type="project" value="UniProtKB-KW"/>
</dbReference>
<evidence type="ECO:0000313" key="2">
    <source>
        <dbReference type="EMBL" id="MFD0931835.1"/>
    </source>
</evidence>
<gene>
    <name evidence="2" type="ORF">ACFQ0R_04400</name>
</gene>
<dbReference type="EC" id="2.3.-.-" evidence="2"/>
<evidence type="ECO:0000259" key="1">
    <source>
        <dbReference type="PROSITE" id="PS51186"/>
    </source>
</evidence>
<comment type="caution">
    <text evidence="2">The sequence shown here is derived from an EMBL/GenBank/DDBJ whole genome shotgun (WGS) entry which is preliminary data.</text>
</comment>
<reference evidence="3" key="1">
    <citation type="journal article" date="2019" name="Int. J. Syst. Evol. Microbiol.">
        <title>The Global Catalogue of Microorganisms (GCM) 10K type strain sequencing project: providing services to taxonomists for standard genome sequencing and annotation.</title>
        <authorList>
            <consortium name="The Broad Institute Genomics Platform"/>
            <consortium name="The Broad Institute Genome Sequencing Center for Infectious Disease"/>
            <person name="Wu L."/>
            <person name="Ma J."/>
        </authorList>
    </citation>
    <scope>NUCLEOTIDE SEQUENCE [LARGE SCALE GENOMIC DNA]</scope>
    <source>
        <strain evidence="3">CCUG 56752</strain>
    </source>
</reference>
<dbReference type="InterPro" id="IPR016181">
    <property type="entry name" value="Acyl_CoA_acyltransferase"/>
</dbReference>